<dbReference type="InterPro" id="IPR022572">
    <property type="entry name" value="DNA_rep/recomb_RecO_N"/>
</dbReference>
<dbReference type="InterPro" id="IPR042242">
    <property type="entry name" value="RecO_C"/>
</dbReference>
<dbReference type="NCBIfam" id="TIGR00613">
    <property type="entry name" value="reco"/>
    <property type="match status" value="1"/>
</dbReference>
<keyword evidence="3 7" id="KW-0227">DNA damage</keyword>
<evidence type="ECO:0000256" key="1">
    <source>
        <dbReference type="ARBA" id="ARBA00007452"/>
    </source>
</evidence>
<accession>A0A6N2TZ69</accession>
<sequence>MNDFITVTGMVLSAMPVGEYDKRLVILTREKGKITVFAKGARRQNSTMMAVSNPFVFGSFLIYEGRTAYQLRSASVKNYFSELAGIQPEVYYGFYFLELADFYARENIDEKEVLNLLYITLKALIAQRINPILIRYIFELKTVAINGEAPYMFACEECGTTEELQWFSVREAGVCCKNCGNGKKGVMYISPSALYTMQFILAAKLEKLYSFTVTKEVQEELGKIMRSYMKEQIDKNLKSLEILQMMI</sequence>
<dbReference type="SUPFAM" id="SSF57863">
    <property type="entry name" value="ArfGap/RecO-like zinc finger"/>
    <property type="match status" value="1"/>
</dbReference>
<dbReference type="PANTHER" id="PTHR33991">
    <property type="entry name" value="DNA REPAIR PROTEIN RECO"/>
    <property type="match status" value="1"/>
</dbReference>
<comment type="function">
    <text evidence="7">Involved in DNA repair and RecF pathway recombination.</text>
</comment>
<dbReference type="Gene3D" id="2.40.50.140">
    <property type="entry name" value="Nucleic acid-binding proteins"/>
    <property type="match status" value="1"/>
</dbReference>
<dbReference type="Gene3D" id="1.20.1440.120">
    <property type="entry name" value="Recombination protein O, C-terminal domain"/>
    <property type="match status" value="1"/>
</dbReference>
<dbReference type="GO" id="GO:0006310">
    <property type="term" value="P:DNA recombination"/>
    <property type="evidence" value="ECO:0007669"/>
    <property type="project" value="UniProtKB-UniRule"/>
</dbReference>
<dbReference type="InterPro" id="IPR003717">
    <property type="entry name" value="RecO"/>
</dbReference>
<organism evidence="9">
    <name type="scientific">Blautia hansenii</name>
    <name type="common">Ruminococcus hansenii</name>
    <dbReference type="NCBI Taxonomy" id="1322"/>
    <lineage>
        <taxon>Bacteria</taxon>
        <taxon>Bacillati</taxon>
        <taxon>Bacillota</taxon>
        <taxon>Clostridia</taxon>
        <taxon>Lachnospirales</taxon>
        <taxon>Lachnospiraceae</taxon>
        <taxon>Blautia</taxon>
    </lineage>
</organism>
<evidence type="ECO:0000256" key="3">
    <source>
        <dbReference type="ARBA" id="ARBA00022763"/>
    </source>
</evidence>
<protein>
    <recommendedName>
        <fullName evidence="2 7">DNA repair protein RecO</fullName>
    </recommendedName>
    <alternativeName>
        <fullName evidence="6 7">Recombination protein O</fullName>
    </alternativeName>
</protein>
<comment type="similarity">
    <text evidence="1 7">Belongs to the RecO family.</text>
</comment>
<gene>
    <name evidence="7 9" type="primary">recO</name>
    <name evidence="9" type="ORF">BHLFYP23_00127</name>
</gene>
<evidence type="ECO:0000259" key="8">
    <source>
        <dbReference type="Pfam" id="PF11967"/>
    </source>
</evidence>
<dbReference type="RefSeq" id="WP_156342406.1">
    <property type="nucleotide sequence ID" value="NZ_CACRSY010000012.1"/>
</dbReference>
<proteinExistence type="inferred from homology"/>
<dbReference type="PANTHER" id="PTHR33991:SF1">
    <property type="entry name" value="DNA REPAIR PROTEIN RECO"/>
    <property type="match status" value="1"/>
</dbReference>
<keyword evidence="5 7" id="KW-0234">DNA repair</keyword>
<dbReference type="Pfam" id="PF02565">
    <property type="entry name" value="RecO_C"/>
    <property type="match status" value="1"/>
</dbReference>
<evidence type="ECO:0000256" key="4">
    <source>
        <dbReference type="ARBA" id="ARBA00023172"/>
    </source>
</evidence>
<dbReference type="HAMAP" id="MF_00201">
    <property type="entry name" value="RecO"/>
    <property type="match status" value="1"/>
</dbReference>
<dbReference type="SUPFAM" id="SSF50249">
    <property type="entry name" value="Nucleic acid-binding proteins"/>
    <property type="match status" value="1"/>
</dbReference>
<evidence type="ECO:0000313" key="9">
    <source>
        <dbReference type="EMBL" id="VYT09471.1"/>
    </source>
</evidence>
<evidence type="ECO:0000256" key="5">
    <source>
        <dbReference type="ARBA" id="ARBA00023204"/>
    </source>
</evidence>
<dbReference type="GO" id="GO:0043590">
    <property type="term" value="C:bacterial nucleoid"/>
    <property type="evidence" value="ECO:0007669"/>
    <property type="project" value="TreeGrafter"/>
</dbReference>
<dbReference type="GO" id="GO:0006302">
    <property type="term" value="P:double-strand break repair"/>
    <property type="evidence" value="ECO:0007669"/>
    <property type="project" value="TreeGrafter"/>
</dbReference>
<keyword evidence="4 7" id="KW-0233">DNA recombination</keyword>
<dbReference type="InterPro" id="IPR012340">
    <property type="entry name" value="NA-bd_OB-fold"/>
</dbReference>
<dbReference type="AlphaFoldDB" id="A0A6N2TZ69"/>
<evidence type="ECO:0000256" key="2">
    <source>
        <dbReference type="ARBA" id="ARBA00021310"/>
    </source>
</evidence>
<dbReference type="InterPro" id="IPR037278">
    <property type="entry name" value="ARFGAP/RecO"/>
</dbReference>
<evidence type="ECO:0000256" key="6">
    <source>
        <dbReference type="ARBA" id="ARBA00033409"/>
    </source>
</evidence>
<evidence type="ECO:0000256" key="7">
    <source>
        <dbReference type="HAMAP-Rule" id="MF_00201"/>
    </source>
</evidence>
<dbReference type="Pfam" id="PF11967">
    <property type="entry name" value="RecO_N"/>
    <property type="match status" value="1"/>
</dbReference>
<name>A0A6N2TZ69_BLAHA</name>
<reference evidence="9" key="1">
    <citation type="submission" date="2019-11" db="EMBL/GenBank/DDBJ databases">
        <authorList>
            <person name="Feng L."/>
        </authorList>
    </citation>
    <scope>NUCLEOTIDE SEQUENCE</scope>
    <source>
        <strain evidence="9">BhanseniiLFYP23</strain>
    </source>
</reference>
<dbReference type="EMBL" id="CACRSY010000012">
    <property type="protein sequence ID" value="VYT09471.1"/>
    <property type="molecule type" value="Genomic_DNA"/>
</dbReference>
<feature type="domain" description="DNA replication/recombination mediator RecO N-terminal" evidence="8">
    <location>
        <begin position="4"/>
        <end position="80"/>
    </location>
</feature>